<evidence type="ECO:0000313" key="3">
    <source>
        <dbReference type="Proteomes" id="UP000307362"/>
    </source>
</evidence>
<gene>
    <name evidence="2" type="ORF">CWB73_16355</name>
</gene>
<evidence type="ECO:0000313" key="2">
    <source>
        <dbReference type="EMBL" id="TMP78625.1"/>
    </source>
</evidence>
<comment type="caution">
    <text evidence="2">The sequence shown here is derived from an EMBL/GenBank/DDBJ whole genome shotgun (WGS) entry which is preliminary data.</text>
</comment>
<name>A0A5S3YRD5_9GAMM</name>
<dbReference type="Proteomes" id="UP000307362">
    <property type="component" value="Unassembled WGS sequence"/>
</dbReference>
<dbReference type="OrthoDB" id="6312996at2"/>
<protein>
    <submittedName>
        <fullName evidence="2">Uncharacterized protein</fullName>
    </submittedName>
</protein>
<keyword evidence="1" id="KW-0472">Membrane</keyword>
<feature type="transmembrane region" description="Helical" evidence="1">
    <location>
        <begin position="41"/>
        <end position="59"/>
    </location>
</feature>
<feature type="transmembrane region" description="Helical" evidence="1">
    <location>
        <begin position="71"/>
        <end position="91"/>
    </location>
</feature>
<dbReference type="RefSeq" id="WP_138568593.1">
    <property type="nucleotide sequence ID" value="NZ_PNCM01000037.1"/>
</dbReference>
<organism evidence="2 3">
    <name type="scientific">Pseudoalteromonas phenolica</name>
    <dbReference type="NCBI Taxonomy" id="161398"/>
    <lineage>
        <taxon>Bacteria</taxon>
        <taxon>Pseudomonadati</taxon>
        <taxon>Pseudomonadota</taxon>
        <taxon>Gammaproteobacteria</taxon>
        <taxon>Alteromonadales</taxon>
        <taxon>Pseudoalteromonadaceae</taxon>
        <taxon>Pseudoalteromonas</taxon>
    </lineage>
</organism>
<dbReference type="EMBL" id="PNCM01000037">
    <property type="protein sequence ID" value="TMP78625.1"/>
    <property type="molecule type" value="Genomic_DNA"/>
</dbReference>
<dbReference type="AlphaFoldDB" id="A0A5S3YRD5"/>
<sequence length="126" mass="14181">MTTCKKCKSKILPKMVSAGKSTAYFCPFCGASQSRFGFKELYILFNALLLLWFAAFFNHHIGAGNVTWSPMMQKLAFLVLGSIVSFIFTFYKVSKKQKGHWKLYNSLSFVVMVLSIALSASQVWGL</sequence>
<proteinExistence type="predicted"/>
<keyword evidence="1" id="KW-0812">Transmembrane</keyword>
<feature type="transmembrane region" description="Helical" evidence="1">
    <location>
        <begin position="103"/>
        <end position="124"/>
    </location>
</feature>
<accession>A0A5S3YRD5</accession>
<reference evidence="2 3" key="1">
    <citation type="submission" date="2017-12" db="EMBL/GenBank/DDBJ databases">
        <authorList>
            <person name="Paulsen S."/>
            <person name="Gram L.K."/>
        </authorList>
    </citation>
    <scope>NUCLEOTIDE SEQUENCE [LARGE SCALE GENOMIC DNA]</scope>
    <source>
        <strain evidence="2 3">S1189</strain>
    </source>
</reference>
<reference evidence="3" key="2">
    <citation type="submission" date="2019-06" db="EMBL/GenBank/DDBJ databases">
        <title>Co-occurence of chitin degradation, pigmentation and bioactivity in marine Pseudoalteromonas.</title>
        <authorList>
            <person name="Sonnenschein E.C."/>
            <person name="Bech P.K."/>
        </authorList>
    </citation>
    <scope>NUCLEOTIDE SEQUENCE [LARGE SCALE GENOMIC DNA]</scope>
    <source>
        <strain evidence="3">S1189</strain>
    </source>
</reference>
<keyword evidence="1" id="KW-1133">Transmembrane helix</keyword>
<evidence type="ECO:0000256" key="1">
    <source>
        <dbReference type="SAM" id="Phobius"/>
    </source>
</evidence>